<dbReference type="RefSeq" id="WP_317677125.1">
    <property type="nucleotide sequence ID" value="NZ_JAWLUK010000027.1"/>
</dbReference>
<evidence type="ECO:0000313" key="1">
    <source>
        <dbReference type="EMBL" id="MDV7178169.1"/>
    </source>
</evidence>
<accession>A0AAP5WCA9</accession>
<proteinExistence type="predicted"/>
<organism evidence="1 2">
    <name type="scientific">Micrococcus yunnanensis</name>
    <dbReference type="NCBI Taxonomy" id="566027"/>
    <lineage>
        <taxon>Bacteria</taxon>
        <taxon>Bacillati</taxon>
        <taxon>Actinomycetota</taxon>
        <taxon>Actinomycetes</taxon>
        <taxon>Micrococcales</taxon>
        <taxon>Micrococcaceae</taxon>
        <taxon>Micrococcus</taxon>
    </lineage>
</organism>
<protein>
    <submittedName>
        <fullName evidence="1">Uncharacterized protein</fullName>
    </submittedName>
</protein>
<gene>
    <name evidence="1" type="ORF">R4064_11115</name>
</gene>
<evidence type="ECO:0000313" key="2">
    <source>
        <dbReference type="Proteomes" id="UP001185728"/>
    </source>
</evidence>
<name>A0AAP5WCA9_9MICC</name>
<reference evidence="1" key="1">
    <citation type="submission" date="2023-10" db="EMBL/GenBank/DDBJ databases">
        <title>Development of a sustainable strategy for remediation of hydrocarbon-contaminated territories based on the waste exchange concept.</title>
        <authorList>
            <person name="Krivoruchko A."/>
        </authorList>
    </citation>
    <scope>NUCLEOTIDE SEQUENCE</scope>
    <source>
        <strain evidence="1">IEGM 1325</strain>
    </source>
</reference>
<dbReference type="Proteomes" id="UP001185728">
    <property type="component" value="Unassembled WGS sequence"/>
</dbReference>
<dbReference type="AlphaFoldDB" id="A0AAP5WCA9"/>
<sequence>MSSKENVLGTMASRAVTAPYAKPMAMKIDHGGCPRLRGGQSIPEATEVASSWVKAALGEDARAPEWILDQGGAWWSGPLDDYRSLSDSDQKWVRRRLAPAASAAAAELDWVLGELEDPPSWVWSEVPLMDLSRPMAGGGGRVGTGVVRPDLLIHTKAGRIILVDMKVSAAPDPGWCASAHDGPRRTLAGFRKWERRLRHVPGIGEGEVAYWVLQVTWAGILPQKGAPEMVTAKRVVLDQAWRRQHGLR</sequence>
<comment type="caution">
    <text evidence="1">The sequence shown here is derived from an EMBL/GenBank/DDBJ whole genome shotgun (WGS) entry which is preliminary data.</text>
</comment>
<dbReference type="EMBL" id="JAWLUK010000027">
    <property type="protein sequence ID" value="MDV7178169.1"/>
    <property type="molecule type" value="Genomic_DNA"/>
</dbReference>